<dbReference type="EMBL" id="LAZR01000466">
    <property type="protein sequence ID" value="KKN67775.1"/>
    <property type="molecule type" value="Genomic_DNA"/>
</dbReference>
<dbReference type="AlphaFoldDB" id="A0A0F9SFZ3"/>
<reference evidence="2" key="1">
    <citation type="journal article" date="2015" name="Nature">
        <title>Complex archaea that bridge the gap between prokaryotes and eukaryotes.</title>
        <authorList>
            <person name="Spang A."/>
            <person name="Saw J.H."/>
            <person name="Jorgensen S.L."/>
            <person name="Zaremba-Niedzwiedzka K."/>
            <person name="Martijn J."/>
            <person name="Lind A.E."/>
            <person name="van Eijk R."/>
            <person name="Schleper C."/>
            <person name="Guy L."/>
            <person name="Ettema T.J."/>
        </authorList>
    </citation>
    <scope>NUCLEOTIDE SEQUENCE</scope>
</reference>
<evidence type="ECO:0000313" key="2">
    <source>
        <dbReference type="EMBL" id="KKN67775.1"/>
    </source>
</evidence>
<proteinExistence type="predicted"/>
<feature type="region of interest" description="Disordered" evidence="1">
    <location>
        <begin position="39"/>
        <end position="85"/>
    </location>
</feature>
<name>A0A0F9SFZ3_9ZZZZ</name>
<organism evidence="2">
    <name type="scientific">marine sediment metagenome</name>
    <dbReference type="NCBI Taxonomy" id="412755"/>
    <lineage>
        <taxon>unclassified sequences</taxon>
        <taxon>metagenomes</taxon>
        <taxon>ecological metagenomes</taxon>
    </lineage>
</organism>
<accession>A0A0F9SFZ3</accession>
<comment type="caution">
    <text evidence="2">The sequence shown here is derived from an EMBL/GenBank/DDBJ whole genome shotgun (WGS) entry which is preliminary data.</text>
</comment>
<evidence type="ECO:0000256" key="1">
    <source>
        <dbReference type="SAM" id="MobiDB-lite"/>
    </source>
</evidence>
<gene>
    <name evidence="2" type="ORF">LCGC14_0458080</name>
</gene>
<sequence>MTFQLIWWWWVWAIGAYWDDLNWSVYFGPLELRVELPPATREPDNFRSGTKTPPPSEKGLSCEPVEDYVGRPPTDEPDQWDFRRD</sequence>
<protein>
    <submittedName>
        <fullName evidence="2">Uncharacterized protein</fullName>
    </submittedName>
</protein>